<proteinExistence type="predicted"/>
<evidence type="ECO:0000256" key="1">
    <source>
        <dbReference type="ARBA" id="ARBA00022491"/>
    </source>
</evidence>
<dbReference type="InterPro" id="IPR010982">
    <property type="entry name" value="Lambda_DNA-bd_dom_sf"/>
</dbReference>
<dbReference type="Gene3D" id="1.10.260.40">
    <property type="entry name" value="lambda repressor-like DNA-binding domains"/>
    <property type="match status" value="1"/>
</dbReference>
<evidence type="ECO:0000256" key="2">
    <source>
        <dbReference type="ARBA" id="ARBA00023015"/>
    </source>
</evidence>
<dbReference type="PANTHER" id="PTHR30146:SF148">
    <property type="entry name" value="HTH-TYPE TRANSCRIPTIONAL REPRESSOR PURR-RELATED"/>
    <property type="match status" value="1"/>
</dbReference>
<evidence type="ECO:0000256" key="4">
    <source>
        <dbReference type="ARBA" id="ARBA00023163"/>
    </source>
</evidence>
<sequence length="339" mass="38627">MKKVTMQDIADRLNITKNSVSQALGNKNGVSEKTKLAVFKMADELGYHYKKEIAREVIKKRFALVASSFALAQKSFFGEIISSMKQQLLAEQAELFIFPIGEVEAKKGILPIELEIEEWSGIFLLSHINTAYSLKVLDLKHPTILIDHHHPYLKADSILTQNKDGAFLAVEHLIAKQHEKIGFLGDIQFSPSYEERFEGYKMALQNAKIPFNQAFTITRIKEEQTALYKILDQLDELPTAWFCVNSGLGFILNTYLQSKGYTIPKDFSIICFDNTEFTVLSNPQLTTMCTNLKAMGEKAVSLMNWRIRHSESEFVQLCISTKLIERDSVQIYKKNKART</sequence>
<dbReference type="EMBL" id="JAARPY010000002">
    <property type="protein sequence ID" value="MBC1397647.1"/>
    <property type="molecule type" value="Genomic_DNA"/>
</dbReference>
<dbReference type="PROSITE" id="PS50932">
    <property type="entry name" value="HTH_LACI_2"/>
    <property type="match status" value="1"/>
</dbReference>
<feature type="domain" description="HTH lacI-type" evidence="5">
    <location>
        <begin position="4"/>
        <end position="59"/>
    </location>
</feature>
<dbReference type="PANTHER" id="PTHR30146">
    <property type="entry name" value="LACI-RELATED TRANSCRIPTIONAL REPRESSOR"/>
    <property type="match status" value="1"/>
</dbReference>
<protein>
    <submittedName>
        <fullName evidence="6">Substrate-binding domain-containing protein</fullName>
    </submittedName>
</protein>
<dbReference type="SUPFAM" id="SSF53822">
    <property type="entry name" value="Periplasmic binding protein-like I"/>
    <property type="match status" value="1"/>
</dbReference>
<keyword evidence="1" id="KW-0678">Repressor</keyword>
<accession>A0A841YBT2</accession>
<dbReference type="Proteomes" id="UP000571128">
    <property type="component" value="Unassembled WGS sequence"/>
</dbReference>
<evidence type="ECO:0000313" key="7">
    <source>
        <dbReference type="Proteomes" id="UP000571128"/>
    </source>
</evidence>
<reference evidence="6 7" key="1">
    <citation type="submission" date="2020-03" db="EMBL/GenBank/DDBJ databases">
        <title>Soil Listeria distribution.</title>
        <authorList>
            <person name="Liao J."/>
            <person name="Wiedmann M."/>
        </authorList>
    </citation>
    <scope>NUCLEOTIDE SEQUENCE [LARGE SCALE GENOMIC DNA]</scope>
    <source>
        <strain evidence="6 7">FSL L7-1645</strain>
    </source>
</reference>
<dbReference type="RefSeq" id="WP_115095465.1">
    <property type="nucleotide sequence ID" value="NZ_JAARPY010000002.1"/>
</dbReference>
<keyword evidence="3" id="KW-0238">DNA-binding</keyword>
<evidence type="ECO:0000256" key="3">
    <source>
        <dbReference type="ARBA" id="ARBA00023125"/>
    </source>
</evidence>
<dbReference type="SUPFAM" id="SSF47413">
    <property type="entry name" value="lambda repressor-like DNA-binding domains"/>
    <property type="match status" value="1"/>
</dbReference>
<dbReference type="GO" id="GO:0003700">
    <property type="term" value="F:DNA-binding transcription factor activity"/>
    <property type="evidence" value="ECO:0007669"/>
    <property type="project" value="TreeGrafter"/>
</dbReference>
<organism evidence="6 7">
    <name type="scientific">Listeria fleischmannii</name>
    <dbReference type="NCBI Taxonomy" id="1069827"/>
    <lineage>
        <taxon>Bacteria</taxon>
        <taxon>Bacillati</taxon>
        <taxon>Bacillota</taxon>
        <taxon>Bacilli</taxon>
        <taxon>Bacillales</taxon>
        <taxon>Listeriaceae</taxon>
        <taxon>Listeria</taxon>
    </lineage>
</organism>
<name>A0A841YBT2_9LIST</name>
<keyword evidence="4" id="KW-0804">Transcription</keyword>
<dbReference type="Pfam" id="PF13377">
    <property type="entry name" value="Peripla_BP_3"/>
    <property type="match status" value="1"/>
</dbReference>
<comment type="caution">
    <text evidence="6">The sequence shown here is derived from an EMBL/GenBank/DDBJ whole genome shotgun (WGS) entry which is preliminary data.</text>
</comment>
<evidence type="ECO:0000259" key="5">
    <source>
        <dbReference type="PROSITE" id="PS50932"/>
    </source>
</evidence>
<dbReference type="GO" id="GO:0000976">
    <property type="term" value="F:transcription cis-regulatory region binding"/>
    <property type="evidence" value="ECO:0007669"/>
    <property type="project" value="TreeGrafter"/>
</dbReference>
<dbReference type="SMART" id="SM00354">
    <property type="entry name" value="HTH_LACI"/>
    <property type="match status" value="1"/>
</dbReference>
<dbReference type="AlphaFoldDB" id="A0A841YBT2"/>
<dbReference type="InterPro" id="IPR046335">
    <property type="entry name" value="LacI/GalR-like_sensor"/>
</dbReference>
<dbReference type="CDD" id="cd01392">
    <property type="entry name" value="HTH_LacI"/>
    <property type="match status" value="1"/>
</dbReference>
<keyword evidence="2" id="KW-0805">Transcription regulation</keyword>
<evidence type="ECO:0000313" key="6">
    <source>
        <dbReference type="EMBL" id="MBC1397647.1"/>
    </source>
</evidence>
<dbReference type="Pfam" id="PF00356">
    <property type="entry name" value="LacI"/>
    <property type="match status" value="1"/>
</dbReference>
<dbReference type="Gene3D" id="3.40.50.2300">
    <property type="match status" value="2"/>
</dbReference>
<dbReference type="InterPro" id="IPR000843">
    <property type="entry name" value="HTH_LacI"/>
</dbReference>
<dbReference type="InterPro" id="IPR028082">
    <property type="entry name" value="Peripla_BP_I"/>
</dbReference>
<gene>
    <name evidence="6" type="ORF">HB844_02065</name>
</gene>